<protein>
    <submittedName>
        <fullName evidence="1">Uncharacterized protein</fullName>
    </submittedName>
</protein>
<dbReference type="EMBL" id="JADAQX010000070">
    <property type="protein sequence ID" value="KAF8822238.1"/>
    <property type="molecule type" value="Genomic_DNA"/>
</dbReference>
<gene>
    <name evidence="1" type="ORF">IE077_000739</name>
</gene>
<evidence type="ECO:0000313" key="2">
    <source>
        <dbReference type="Proteomes" id="UP000823046"/>
    </source>
</evidence>
<comment type="caution">
    <text evidence="1">The sequence shown here is derived from an EMBL/GenBank/DDBJ whole genome shotgun (WGS) entry which is preliminary data.</text>
</comment>
<dbReference type="Proteomes" id="UP000823046">
    <property type="component" value="Unassembled WGS sequence"/>
</dbReference>
<evidence type="ECO:0000313" key="1">
    <source>
        <dbReference type="EMBL" id="KAF8822238.1"/>
    </source>
</evidence>
<reference evidence="1 2" key="1">
    <citation type="journal article" date="2020" name="bioRxiv">
        <title>Metabolic contributions of an alphaproteobacterial endosymbiont in the apicomplexan Cardiosporidium cionae.</title>
        <authorList>
            <person name="Hunter E.S."/>
            <person name="Paight C.J."/>
            <person name="Lane C.E."/>
        </authorList>
    </citation>
    <scope>NUCLEOTIDE SEQUENCE [LARGE SCALE GENOMIC DNA]</scope>
    <source>
        <strain evidence="1">ESH_2018</strain>
    </source>
</reference>
<organism evidence="1 2">
    <name type="scientific">Cardiosporidium cionae</name>
    <dbReference type="NCBI Taxonomy" id="476202"/>
    <lineage>
        <taxon>Eukaryota</taxon>
        <taxon>Sar</taxon>
        <taxon>Alveolata</taxon>
        <taxon>Apicomplexa</taxon>
        <taxon>Aconoidasida</taxon>
        <taxon>Nephromycida</taxon>
        <taxon>Cardiosporidium</taxon>
    </lineage>
</organism>
<proteinExistence type="predicted"/>
<keyword evidence="2" id="KW-1185">Reference proteome</keyword>
<sequence length="337" mass="37946">MRYVDVTDHIIPIRSTKPGIKKEKKEEESGDFNVTDLLNELRGRGEEKRKLDQDRQLFDLPDYEIEYTTSSEDDTLGDSGKFRHLASGDLLLETDIDDPLSHPIKIEGKSNVTNSGTYMDRIHILDTLYNFYNLELEFISLSINDSELFSVLPSCRGTTFQIPEFAIGKYVLVKAQRRIENQLFNTQYEDVPGGVFDPHIGGVQKVQYIAQHKFQNVLSTAVTGPVLVSDALAFTILRALSRGIFRFAVKINIKTSVSIPASATVNFQTFSFNLLPTEEYYSLGENILGSVFKEYSKQAGGRNALLLENFNQNPIPLSEIEFAADLKKDAILAKICK</sequence>
<name>A0ABQ7JE11_9APIC</name>
<accession>A0ABQ7JE11</accession>